<dbReference type="STRING" id="218851.A0A2G5CH16"/>
<keyword evidence="4" id="KW-1185">Reference proteome</keyword>
<feature type="compositionally biased region" description="Low complexity" evidence="1">
    <location>
        <begin position="84"/>
        <end position="93"/>
    </location>
</feature>
<dbReference type="EMBL" id="KZ305072">
    <property type="protein sequence ID" value="PIA30601.1"/>
    <property type="molecule type" value="Genomic_DNA"/>
</dbReference>
<dbReference type="AlphaFoldDB" id="A0A2G5CH16"/>
<evidence type="ECO:0000313" key="3">
    <source>
        <dbReference type="EMBL" id="PIA30601.1"/>
    </source>
</evidence>
<feature type="compositionally biased region" description="Low complexity" evidence="1">
    <location>
        <begin position="125"/>
        <end position="166"/>
    </location>
</feature>
<keyword evidence="2" id="KW-0732">Signal</keyword>
<dbReference type="OrthoDB" id="696797at2759"/>
<feature type="compositionally biased region" description="Pro residues" evidence="1">
    <location>
        <begin position="193"/>
        <end position="203"/>
    </location>
</feature>
<protein>
    <submittedName>
        <fullName evidence="3">Uncharacterized protein</fullName>
    </submittedName>
</protein>
<evidence type="ECO:0000256" key="2">
    <source>
        <dbReference type="SAM" id="SignalP"/>
    </source>
</evidence>
<name>A0A2G5CH16_AQUCA</name>
<feature type="compositionally biased region" description="Low complexity" evidence="1">
    <location>
        <begin position="175"/>
        <end position="192"/>
    </location>
</feature>
<dbReference type="PRINTS" id="PR01217">
    <property type="entry name" value="PRICHEXTENSN"/>
</dbReference>
<dbReference type="PANTHER" id="PTHR33210:SF18">
    <property type="entry name" value="PROTODERMAL FACTOR 1"/>
    <property type="match status" value="1"/>
</dbReference>
<evidence type="ECO:0000256" key="1">
    <source>
        <dbReference type="SAM" id="MobiDB-lite"/>
    </source>
</evidence>
<proteinExistence type="predicted"/>
<evidence type="ECO:0000313" key="4">
    <source>
        <dbReference type="Proteomes" id="UP000230069"/>
    </source>
</evidence>
<dbReference type="PANTHER" id="PTHR33210">
    <property type="entry name" value="PROTODERMAL FACTOR 1"/>
    <property type="match status" value="1"/>
</dbReference>
<dbReference type="InterPro" id="IPR039923">
    <property type="entry name" value="Protodermal_1"/>
</dbReference>
<feature type="region of interest" description="Disordered" evidence="1">
    <location>
        <begin position="51"/>
        <end position="203"/>
    </location>
</feature>
<accession>A0A2G5CH16</accession>
<gene>
    <name evidence="3" type="ORF">AQUCO_05500131v1</name>
</gene>
<feature type="chain" id="PRO_5013613010" evidence="2">
    <location>
        <begin position="26"/>
        <end position="328"/>
    </location>
</feature>
<feature type="signal peptide" evidence="2">
    <location>
        <begin position="1"/>
        <end position="25"/>
    </location>
</feature>
<reference evidence="3 4" key="1">
    <citation type="submission" date="2017-09" db="EMBL/GenBank/DDBJ databases">
        <title>WGS assembly of Aquilegia coerulea Goldsmith.</title>
        <authorList>
            <person name="Hodges S."/>
            <person name="Kramer E."/>
            <person name="Nordborg M."/>
            <person name="Tomkins J."/>
            <person name="Borevitz J."/>
            <person name="Derieg N."/>
            <person name="Yan J."/>
            <person name="Mihaltcheva S."/>
            <person name="Hayes R.D."/>
            <person name="Rokhsar D."/>
        </authorList>
    </citation>
    <scope>NUCLEOTIDE SEQUENCE [LARGE SCALE GENOMIC DNA]</scope>
    <source>
        <strain evidence="4">cv. Goldsmith</strain>
    </source>
</reference>
<dbReference type="InParanoid" id="A0A2G5CH16"/>
<organism evidence="3 4">
    <name type="scientific">Aquilegia coerulea</name>
    <name type="common">Rocky mountain columbine</name>
    <dbReference type="NCBI Taxonomy" id="218851"/>
    <lineage>
        <taxon>Eukaryota</taxon>
        <taxon>Viridiplantae</taxon>
        <taxon>Streptophyta</taxon>
        <taxon>Embryophyta</taxon>
        <taxon>Tracheophyta</taxon>
        <taxon>Spermatophyta</taxon>
        <taxon>Magnoliopsida</taxon>
        <taxon>Ranunculales</taxon>
        <taxon>Ranunculaceae</taxon>
        <taxon>Thalictroideae</taxon>
        <taxon>Aquilegia</taxon>
    </lineage>
</organism>
<sequence length="328" mass="34384">MVTERSKNSMLLCVFIAVLFSQNLVIPVISRSSFADEKNFFPFCSTCDGGTPPSISSPPTDGYGGTPPSISSPPIDPGLGGTPPSGHGSSGSPPHRHHGHHRSPPHGSSNCGTPPSHGGGGSYDPTPSTPSTPTYTPTPTTPSTPTYTPTPTTPSTPTYTPTPTTPDILTPPSIDPNTPTTPTFPGIFTPPSSSFPPLLPDPNSPTPLFPGTCTYWSTHPNAIWGLLGWWGTMGDLFHLPSSFGTSSSFPGAGLTLPQALSNTRQDGLGSLYREGAASFLNSMANPRFPYSTQQVRDQFTAALVSNRAADAQANLFRQANEGRVKPRA</sequence>
<dbReference type="Proteomes" id="UP000230069">
    <property type="component" value="Unassembled WGS sequence"/>
</dbReference>
<feature type="compositionally biased region" description="Basic residues" evidence="1">
    <location>
        <begin position="94"/>
        <end position="104"/>
    </location>
</feature>